<protein>
    <submittedName>
        <fullName evidence="1">Two-component regulator propeller domain-containing protein</fullName>
    </submittedName>
</protein>
<dbReference type="Gene3D" id="2.130.10.10">
    <property type="entry name" value="YVTN repeat-like/Quinoprotein amine dehydrogenase"/>
    <property type="match status" value="1"/>
</dbReference>
<organism evidence="1 2">
    <name type="scientific">Flavobacterium fructosi</name>
    <dbReference type="NCBI Taxonomy" id="3230416"/>
    <lineage>
        <taxon>Bacteria</taxon>
        <taxon>Pseudomonadati</taxon>
        <taxon>Bacteroidota</taxon>
        <taxon>Flavobacteriia</taxon>
        <taxon>Flavobacteriales</taxon>
        <taxon>Flavobacteriaceae</taxon>
        <taxon>Flavobacterium</taxon>
    </lineage>
</organism>
<reference evidence="1 2" key="1">
    <citation type="submission" date="2024-06" db="EMBL/GenBank/DDBJ databases">
        <title>Flavobacterium spp. isolated from glacier.</title>
        <authorList>
            <person name="Han D."/>
        </authorList>
    </citation>
    <scope>NUCLEOTIDE SEQUENCE [LARGE SCALE GENOMIC DNA]</scope>
    <source>
        <strain evidence="1 2">LB3P45</strain>
    </source>
</reference>
<comment type="caution">
    <text evidence="1">The sequence shown here is derived from an EMBL/GenBank/DDBJ whole genome shotgun (WGS) entry which is preliminary data.</text>
</comment>
<dbReference type="Proteomes" id="UP001600039">
    <property type="component" value="Unassembled WGS sequence"/>
</dbReference>
<evidence type="ECO:0000313" key="1">
    <source>
        <dbReference type="EMBL" id="MFE3849397.1"/>
    </source>
</evidence>
<evidence type="ECO:0000313" key="2">
    <source>
        <dbReference type="Proteomes" id="UP001600039"/>
    </source>
</evidence>
<dbReference type="Pfam" id="PF07494">
    <property type="entry name" value="Reg_prop"/>
    <property type="match status" value="1"/>
</dbReference>
<accession>A0ABW6HSC0</accession>
<proteinExistence type="predicted"/>
<dbReference type="InterPro" id="IPR015943">
    <property type="entry name" value="WD40/YVTN_repeat-like_dom_sf"/>
</dbReference>
<dbReference type="EMBL" id="JBHZQA010000017">
    <property type="protein sequence ID" value="MFE3849397.1"/>
    <property type="molecule type" value="Genomic_DNA"/>
</dbReference>
<sequence>MFFWDSIPSKYYSNIVGLTSNAVRSLFLDSKNILWFGTENGVSKMENGSFSTFNEIDGLDHNDSWDFHHDSNGNMWFMLYPFLIPKTQRFKMNF</sequence>
<dbReference type="RefSeq" id="WP_379859141.1">
    <property type="nucleotide sequence ID" value="NZ_JBHZQA010000017.1"/>
</dbReference>
<gene>
    <name evidence="1" type="ORF">ACFX5D_15660</name>
</gene>
<keyword evidence="2" id="KW-1185">Reference proteome</keyword>
<name>A0ABW6HSC0_9FLAO</name>
<dbReference type="InterPro" id="IPR011110">
    <property type="entry name" value="Reg_prop"/>
</dbReference>